<dbReference type="EMBL" id="AVPH01000190">
    <property type="protein sequence ID" value="ERE08072.1"/>
    <property type="molecule type" value="Genomic_DNA"/>
</dbReference>
<organism evidence="2 3">
    <name type="scientific">Pseudogulbenkiania ferrooxidans EGD-HP2</name>
    <dbReference type="NCBI Taxonomy" id="1388764"/>
    <lineage>
        <taxon>Bacteria</taxon>
        <taxon>Pseudomonadati</taxon>
        <taxon>Pseudomonadota</taxon>
        <taxon>Betaproteobacteria</taxon>
        <taxon>Neisseriales</taxon>
        <taxon>Chromobacteriaceae</taxon>
        <taxon>Pseudogulbenkiania</taxon>
    </lineage>
</organism>
<sequence length="88" mass="9598">MGRIACAVREWEGRNGSGTAAGEKSAGVHRHAQHGQRADAAAQGGLRPHRLKTSVSRLPYAFRMAINRNRRDTSIMLRVLEEGHGQAP</sequence>
<feature type="region of interest" description="Disordered" evidence="1">
    <location>
        <begin position="13"/>
        <end position="52"/>
    </location>
</feature>
<name>A0ABP2XNJ5_9NEIS</name>
<keyword evidence="3" id="KW-1185">Reference proteome</keyword>
<evidence type="ECO:0000313" key="2">
    <source>
        <dbReference type="EMBL" id="ERE08072.1"/>
    </source>
</evidence>
<evidence type="ECO:0000313" key="3">
    <source>
        <dbReference type="Proteomes" id="UP000016426"/>
    </source>
</evidence>
<comment type="caution">
    <text evidence="2">The sequence shown here is derived from an EMBL/GenBank/DDBJ whole genome shotgun (WGS) entry which is preliminary data.</text>
</comment>
<dbReference type="Proteomes" id="UP000016426">
    <property type="component" value="Unassembled WGS sequence"/>
</dbReference>
<evidence type="ECO:0000256" key="1">
    <source>
        <dbReference type="SAM" id="MobiDB-lite"/>
    </source>
</evidence>
<proteinExistence type="predicted"/>
<protein>
    <submittedName>
        <fullName evidence="2">Uncharacterized protein</fullName>
    </submittedName>
</protein>
<gene>
    <name evidence="2" type="ORF">O166_05905</name>
</gene>
<reference evidence="2 3" key="1">
    <citation type="journal article" date="2013" name="Genome Announc.">
        <title>Genome Sequence of the Pigment-Producing Bacterium Pseudogulbenkiania ferrooxidans, Isolated from Loktak Lake.</title>
        <authorList>
            <person name="Puranik S."/>
            <person name="Talkal R."/>
            <person name="Qureshi A."/>
            <person name="Khardenavis A."/>
            <person name="Kapley A."/>
            <person name="Purohit H.J."/>
        </authorList>
    </citation>
    <scope>NUCLEOTIDE SEQUENCE [LARGE SCALE GENOMIC DNA]</scope>
    <source>
        <strain evidence="2 3">EGD-HP2</strain>
    </source>
</reference>
<accession>A0ABP2XNJ5</accession>